<reference evidence="4" key="1">
    <citation type="submission" date="2018-05" db="EMBL/GenBank/DDBJ databases">
        <authorList>
            <person name="Lanie J.A."/>
            <person name="Ng W.-L."/>
            <person name="Kazmierczak K.M."/>
            <person name="Andrzejewski T.M."/>
            <person name="Davidsen T.M."/>
            <person name="Wayne K.J."/>
            <person name="Tettelin H."/>
            <person name="Glass J.I."/>
            <person name="Rusch D."/>
            <person name="Podicherti R."/>
            <person name="Tsui H.-C.T."/>
            <person name="Winkler M.E."/>
        </authorList>
    </citation>
    <scope>NUCLEOTIDE SEQUENCE</scope>
</reference>
<accession>A0A381VZ72</accession>
<dbReference type="SUPFAM" id="SSF54665">
    <property type="entry name" value="CO dehydrogenase molybdoprotein N-domain-like"/>
    <property type="match status" value="1"/>
</dbReference>
<dbReference type="InterPro" id="IPR036856">
    <property type="entry name" value="Ald_Oxase/Xan_DH_a/b_sf"/>
</dbReference>
<evidence type="ECO:0000313" key="4">
    <source>
        <dbReference type="EMBL" id="SVA45058.1"/>
    </source>
</evidence>
<dbReference type="Gene3D" id="3.30.365.10">
    <property type="entry name" value="Aldehyde oxidase/xanthine dehydrogenase, molybdopterin binding domain"/>
    <property type="match status" value="4"/>
</dbReference>
<dbReference type="InterPro" id="IPR016208">
    <property type="entry name" value="Ald_Oxase/xanthine_DH-like"/>
</dbReference>
<dbReference type="PANTHER" id="PTHR11908:SF132">
    <property type="entry name" value="ALDEHYDE OXIDASE 1-RELATED"/>
    <property type="match status" value="1"/>
</dbReference>
<dbReference type="SUPFAM" id="SSF56003">
    <property type="entry name" value="Molybdenum cofactor-binding domain"/>
    <property type="match status" value="1"/>
</dbReference>
<name>A0A381VZ72_9ZZZZ</name>
<evidence type="ECO:0000256" key="1">
    <source>
        <dbReference type="ARBA" id="ARBA00022505"/>
    </source>
</evidence>
<dbReference type="InterPro" id="IPR046867">
    <property type="entry name" value="AldOxase/xan_DH_MoCoBD2"/>
</dbReference>
<dbReference type="InterPro" id="IPR008274">
    <property type="entry name" value="AldOxase/xan_DH_MoCoBD1"/>
</dbReference>
<dbReference type="GO" id="GO:0005506">
    <property type="term" value="F:iron ion binding"/>
    <property type="evidence" value="ECO:0007669"/>
    <property type="project" value="InterPro"/>
</dbReference>
<dbReference type="InterPro" id="IPR000674">
    <property type="entry name" value="Ald_Oxase/Xan_DH_a/b"/>
</dbReference>
<dbReference type="SMART" id="SM01008">
    <property type="entry name" value="Ald_Xan_dh_C"/>
    <property type="match status" value="1"/>
</dbReference>
<dbReference type="EMBL" id="UINC01010099">
    <property type="protein sequence ID" value="SVA45058.1"/>
    <property type="molecule type" value="Genomic_DNA"/>
</dbReference>
<dbReference type="InterPro" id="IPR037165">
    <property type="entry name" value="AldOxase/xan_DH_Mopterin-bd_sf"/>
</dbReference>
<dbReference type="GO" id="GO:0016491">
    <property type="term" value="F:oxidoreductase activity"/>
    <property type="evidence" value="ECO:0007669"/>
    <property type="project" value="UniProtKB-KW"/>
</dbReference>
<proteinExistence type="predicted"/>
<sequence length="753" mass="80973">MAALRVEDDRLLRGAGRFMENIAPDDAAFISFVRSTASRARITAIDRTEAREHNGVIEIFTGADVDLEPFASPVPANNQSMLRPWIAVDRVRYVGEIVAIVVSENAQQGVDASELVIVDYQPLNAVVDPEEAATDNDLLDEAVSTNASLVLSTGDDEALFGDCEIVVTQRLINNRLAPCPLENRGAVARWDGPCLEQWSTTQSAHAVRDGLSRIFELDPDNVRVVVPDVGGSFGAKRGLSPPEVLTAWVAKKIGRPARWHEGRSEAMVDLGHGRGQIQYAELGGDRDGTLKAFRAKVLQNAGAYPDVGSFLPRMLGVMGAGPYALESVEIHSRSVLTNTAPLLAYRGAGRPESTSMLERMVDLYSHEIEMDPAALRHKNLITQSDMSIATASGAVYDSGDYPRALESLLDTVGYEKLRRQQRQRRQSRDSLQLGLGISSYVEITNPGAEGEYGAVEVLDTGRVVIKTGSVAQGHSHSTGYRLLVSEMLGVDTDEIDVVYGDTALVPRGTGTGGSKSTQIGGSALFMACENLIEQGRELAANLLEANADDVIFESNSALFHIAGTPSISVTWADLREHDAIKAEADYTAAGATFPFGAHFCLVEVDLETGEARILRYVALDDCGRTLSPVMVEGQVHGGVAQGIGQALFEEFRYDKDGNPLTTNFADYAFAAASDLPAIERLHQETPTNRNPIGVKGIGEAPTIGSPAAVQNAVIDAVAHLGVRHIDMPLTPNRVWGAIQEVTKRSDGGTNDFS</sequence>
<dbReference type="Pfam" id="PF01315">
    <property type="entry name" value="Ald_Xan_dh_C"/>
    <property type="match status" value="1"/>
</dbReference>
<dbReference type="Gene3D" id="3.90.1170.50">
    <property type="entry name" value="Aldehyde oxidase/xanthine dehydrogenase, a/b hammerhead"/>
    <property type="match status" value="1"/>
</dbReference>
<dbReference type="AlphaFoldDB" id="A0A381VZ72"/>
<keyword evidence="1" id="KW-0500">Molybdenum</keyword>
<dbReference type="PANTHER" id="PTHR11908">
    <property type="entry name" value="XANTHINE DEHYDROGENASE"/>
    <property type="match status" value="1"/>
</dbReference>
<dbReference type="Pfam" id="PF02738">
    <property type="entry name" value="MoCoBD_1"/>
    <property type="match status" value="1"/>
</dbReference>
<organism evidence="4">
    <name type="scientific">marine metagenome</name>
    <dbReference type="NCBI Taxonomy" id="408172"/>
    <lineage>
        <taxon>unclassified sequences</taxon>
        <taxon>metagenomes</taxon>
        <taxon>ecological metagenomes</taxon>
    </lineage>
</organism>
<dbReference type="Pfam" id="PF20256">
    <property type="entry name" value="MoCoBD_2"/>
    <property type="match status" value="1"/>
</dbReference>
<evidence type="ECO:0000259" key="3">
    <source>
        <dbReference type="SMART" id="SM01008"/>
    </source>
</evidence>
<protein>
    <recommendedName>
        <fullName evidence="3">Aldehyde oxidase/xanthine dehydrogenase a/b hammerhead domain-containing protein</fullName>
    </recommendedName>
</protein>
<keyword evidence="2" id="KW-0560">Oxidoreductase</keyword>
<evidence type="ECO:0000256" key="2">
    <source>
        <dbReference type="ARBA" id="ARBA00023002"/>
    </source>
</evidence>
<feature type="domain" description="Aldehyde oxidase/xanthine dehydrogenase a/b hammerhead" evidence="3">
    <location>
        <begin position="13"/>
        <end position="124"/>
    </location>
</feature>
<gene>
    <name evidence="4" type="ORF">METZ01_LOCUS97912</name>
</gene>